<dbReference type="NCBIfam" id="NF008864">
    <property type="entry name" value="PRK11895.1"/>
    <property type="match status" value="1"/>
</dbReference>
<keyword evidence="5 8" id="KW-0028">Amino-acid biosynthesis</keyword>
<comment type="function">
    <text evidence="8">Catalyzes the conversion of 2 pyruvate molecules into acetolactate in the first common step of the biosynthetic pathway of the branched-amino acids such as leucine, isoleucine, and valine.</text>
</comment>
<dbReference type="RefSeq" id="WP_093882122.1">
    <property type="nucleotide sequence ID" value="NZ_FOBS01000002.1"/>
</dbReference>
<comment type="pathway">
    <text evidence="1 8">Amino-acid biosynthesis; L-isoleucine biosynthesis; L-isoleucine from 2-oxobutanoate: step 1/4.</text>
</comment>
<dbReference type="PANTHER" id="PTHR30239">
    <property type="entry name" value="ACETOLACTATE SYNTHASE SMALL SUBUNIT"/>
    <property type="match status" value="1"/>
</dbReference>
<evidence type="ECO:0000256" key="2">
    <source>
        <dbReference type="ARBA" id="ARBA00005025"/>
    </source>
</evidence>
<dbReference type="Gene3D" id="3.30.70.1150">
    <property type="entry name" value="ACT-like. Chain A, domain 2"/>
    <property type="match status" value="1"/>
</dbReference>
<dbReference type="PANTHER" id="PTHR30239:SF0">
    <property type="entry name" value="ACETOLACTATE SYNTHASE SMALL SUBUNIT 1, CHLOROPLASTIC"/>
    <property type="match status" value="1"/>
</dbReference>
<dbReference type="SUPFAM" id="SSF55021">
    <property type="entry name" value="ACT-like"/>
    <property type="match status" value="2"/>
</dbReference>
<organism evidence="10 11">
    <name type="scientific">Syntrophus gentianae</name>
    <dbReference type="NCBI Taxonomy" id="43775"/>
    <lineage>
        <taxon>Bacteria</taxon>
        <taxon>Pseudomonadati</taxon>
        <taxon>Thermodesulfobacteriota</taxon>
        <taxon>Syntrophia</taxon>
        <taxon>Syntrophales</taxon>
        <taxon>Syntrophaceae</taxon>
        <taxon>Syntrophus</taxon>
    </lineage>
</organism>
<evidence type="ECO:0000256" key="7">
    <source>
        <dbReference type="ARBA" id="ARBA00048670"/>
    </source>
</evidence>
<dbReference type="Proteomes" id="UP000198744">
    <property type="component" value="Unassembled WGS sequence"/>
</dbReference>
<dbReference type="UniPathway" id="UPA00049">
    <property type="reaction ID" value="UER00059"/>
</dbReference>
<dbReference type="InterPro" id="IPR027271">
    <property type="entry name" value="Acetolactate_synth/TF_NikR_C"/>
</dbReference>
<keyword evidence="11" id="KW-1185">Reference proteome</keyword>
<feature type="domain" description="ACT" evidence="9">
    <location>
        <begin position="7"/>
        <end position="81"/>
    </location>
</feature>
<keyword evidence="8" id="KW-0808">Transferase</keyword>
<evidence type="ECO:0000313" key="10">
    <source>
        <dbReference type="EMBL" id="SEM02158.1"/>
    </source>
</evidence>
<dbReference type="AlphaFoldDB" id="A0A1H7UZT6"/>
<dbReference type="EMBL" id="FOBS01000002">
    <property type="protein sequence ID" value="SEM02158.1"/>
    <property type="molecule type" value="Genomic_DNA"/>
</dbReference>
<dbReference type="InterPro" id="IPR002912">
    <property type="entry name" value="ACT_dom"/>
</dbReference>
<dbReference type="UniPathway" id="UPA00047">
    <property type="reaction ID" value="UER00055"/>
</dbReference>
<dbReference type="GO" id="GO:0003984">
    <property type="term" value="F:acetolactate synthase activity"/>
    <property type="evidence" value="ECO:0007669"/>
    <property type="project" value="UniProtKB-UniRule"/>
</dbReference>
<dbReference type="InterPro" id="IPR039557">
    <property type="entry name" value="AHAS_ACT"/>
</dbReference>
<evidence type="ECO:0000256" key="4">
    <source>
        <dbReference type="ARBA" id="ARBA00011744"/>
    </source>
</evidence>
<evidence type="ECO:0000256" key="1">
    <source>
        <dbReference type="ARBA" id="ARBA00004974"/>
    </source>
</evidence>
<dbReference type="InterPro" id="IPR004789">
    <property type="entry name" value="Acetalactate_synth_ssu"/>
</dbReference>
<dbReference type="CDD" id="cd04878">
    <property type="entry name" value="ACT_AHAS"/>
    <property type="match status" value="1"/>
</dbReference>
<proteinExistence type="inferred from homology"/>
<name>A0A1H7UZT6_9BACT</name>
<evidence type="ECO:0000259" key="9">
    <source>
        <dbReference type="PROSITE" id="PS51671"/>
    </source>
</evidence>
<sequence length="166" mass="18613">MSIEEHTITILVNNEPGVLSRVAGVFSGRGYNIKTLCVAPTTNPEISRITLTSSADTDFTEKIKKQLDKLVDVVDVLDYTGERFLKREMMLLGLKITPERHGEVLQAVNTFGCRIVAMRPDYYIIETSGDPSENDAVFQYFQTFDVEIMNRTGPISLPRDPENNPA</sequence>
<dbReference type="STRING" id="43775.SAMN04489760_102204"/>
<dbReference type="GO" id="GO:1990610">
    <property type="term" value="F:acetolactate synthase regulator activity"/>
    <property type="evidence" value="ECO:0007669"/>
    <property type="project" value="UniProtKB-UniRule"/>
</dbReference>
<gene>
    <name evidence="10" type="ORF">SAMN04489760_102204</name>
</gene>
<dbReference type="Pfam" id="PF22629">
    <property type="entry name" value="ACT_AHAS_ss"/>
    <property type="match status" value="1"/>
</dbReference>
<dbReference type="EC" id="2.2.1.6" evidence="8"/>
<dbReference type="GO" id="GO:0005829">
    <property type="term" value="C:cytosol"/>
    <property type="evidence" value="ECO:0007669"/>
    <property type="project" value="TreeGrafter"/>
</dbReference>
<comment type="similarity">
    <text evidence="3 8">Belongs to the acetolactate synthase small subunit family.</text>
</comment>
<dbReference type="OrthoDB" id="9787365at2"/>
<evidence type="ECO:0000256" key="5">
    <source>
        <dbReference type="ARBA" id="ARBA00022605"/>
    </source>
</evidence>
<evidence type="ECO:0000313" key="11">
    <source>
        <dbReference type="Proteomes" id="UP000198744"/>
    </source>
</evidence>
<dbReference type="NCBIfam" id="TIGR00119">
    <property type="entry name" value="acolac_sm"/>
    <property type="match status" value="1"/>
</dbReference>
<dbReference type="PROSITE" id="PS51671">
    <property type="entry name" value="ACT"/>
    <property type="match status" value="1"/>
</dbReference>
<dbReference type="GO" id="GO:0009099">
    <property type="term" value="P:L-valine biosynthetic process"/>
    <property type="evidence" value="ECO:0007669"/>
    <property type="project" value="UniProtKB-UniRule"/>
</dbReference>
<evidence type="ECO:0000256" key="3">
    <source>
        <dbReference type="ARBA" id="ARBA00006341"/>
    </source>
</evidence>
<evidence type="ECO:0000256" key="6">
    <source>
        <dbReference type="ARBA" id="ARBA00023304"/>
    </source>
</evidence>
<reference evidence="10 11" key="1">
    <citation type="submission" date="2016-10" db="EMBL/GenBank/DDBJ databases">
        <authorList>
            <person name="de Groot N.N."/>
        </authorList>
    </citation>
    <scope>NUCLEOTIDE SEQUENCE [LARGE SCALE GENOMIC DNA]</scope>
    <source>
        <strain evidence="10 11">DSM 8423</strain>
    </source>
</reference>
<dbReference type="Pfam" id="PF10369">
    <property type="entry name" value="ALS_ss_C"/>
    <property type="match status" value="1"/>
</dbReference>
<comment type="pathway">
    <text evidence="2 8">Amino-acid biosynthesis; L-valine biosynthesis; L-valine from pyruvate: step 1/4.</text>
</comment>
<dbReference type="InterPro" id="IPR045865">
    <property type="entry name" value="ACT-like_dom_sf"/>
</dbReference>
<dbReference type="InterPro" id="IPR019455">
    <property type="entry name" value="Acetolactate_synth_ssu_C"/>
</dbReference>
<comment type="catalytic activity">
    <reaction evidence="7 8">
        <text>2 pyruvate + H(+) = (2S)-2-acetolactate + CO2</text>
        <dbReference type="Rhea" id="RHEA:25249"/>
        <dbReference type="ChEBI" id="CHEBI:15361"/>
        <dbReference type="ChEBI" id="CHEBI:15378"/>
        <dbReference type="ChEBI" id="CHEBI:16526"/>
        <dbReference type="ChEBI" id="CHEBI:58476"/>
        <dbReference type="EC" id="2.2.1.6"/>
    </reaction>
</comment>
<keyword evidence="6 8" id="KW-0100">Branched-chain amino acid biosynthesis</keyword>
<dbReference type="Gene3D" id="3.30.70.260">
    <property type="match status" value="1"/>
</dbReference>
<dbReference type="InterPro" id="IPR054480">
    <property type="entry name" value="AHAS_small-like_ACT"/>
</dbReference>
<evidence type="ECO:0000256" key="8">
    <source>
        <dbReference type="RuleBase" id="RU368092"/>
    </source>
</evidence>
<accession>A0A1H7UZT6</accession>
<comment type="subunit">
    <text evidence="4 8">Dimer of large and small chains.</text>
</comment>
<dbReference type="GO" id="GO:0009097">
    <property type="term" value="P:isoleucine biosynthetic process"/>
    <property type="evidence" value="ECO:0007669"/>
    <property type="project" value="UniProtKB-UniRule"/>
</dbReference>
<dbReference type="FunFam" id="3.30.70.260:FF:000001">
    <property type="entry name" value="Acetolactate synthase, small subunit"/>
    <property type="match status" value="1"/>
</dbReference>
<protein>
    <recommendedName>
        <fullName evidence="8">Acetolactate synthase small subunit</fullName>
        <shortName evidence="8">AHAS</shortName>
        <shortName evidence="8">ALS</shortName>
        <ecNumber evidence="8">2.2.1.6</ecNumber>
    </recommendedName>
    <alternativeName>
        <fullName evidence="8">Acetohydroxy-acid synthase small subunit</fullName>
    </alternativeName>
</protein>